<evidence type="ECO:0000259" key="11">
    <source>
        <dbReference type="PROSITE" id="PS50893"/>
    </source>
</evidence>
<feature type="compositionally biased region" description="Basic and acidic residues" evidence="9">
    <location>
        <begin position="8"/>
        <end position="17"/>
    </location>
</feature>
<feature type="transmembrane region" description="Helical" evidence="10">
    <location>
        <begin position="494"/>
        <end position="515"/>
    </location>
</feature>
<dbReference type="InterPro" id="IPR050173">
    <property type="entry name" value="ABC_transporter_C-like"/>
</dbReference>
<dbReference type="GO" id="GO:0005886">
    <property type="term" value="C:plasma membrane"/>
    <property type="evidence" value="ECO:0007669"/>
    <property type="project" value="TreeGrafter"/>
</dbReference>
<evidence type="ECO:0000313" key="14">
    <source>
        <dbReference type="Proteomes" id="UP000191144"/>
    </source>
</evidence>
<sequence length="1500" mass="169016">MSSSDLESPSRSEKDHVVTINAHNVPRAITASSADSDARNEAQNDTHNDPRDGIPLDVNDAVQVNAMQVDAVQADSDLLQRQPSVADSNRPEVFLNSDDLEKVTESGIYPQKRLFSLLHTRNIPPIPEQRDRKTYPLYRTNFLYRIFFWWVYPIIRVGYKRTLQPNDLWVMDQRISIETMARDFDAHFDHYVQKARAQYAKDHPDASPQQVLENTVLPKYTLLKALLWTFKWQYFMAFMFMNLSNATSAFLPMLTKRVIQFVERKALFPGKKVNAGIGYAIGASLLMLLNALLFNHFFHNSQLTGVQVKSLLIKSLLNKSLKLSSYSKHKFPNGKITSIMSTDLSRLELAIMFQPLIGAFFVAVIICIVLLIVNLGAIALVGVGVFFAAGFLSTMAFKSLIKVRKATNVFTDARVTLMREILNSMKMIKFYAWEDAYEQNVQDIRSREIRKTRYMQFTRNFVTALAVCLTNLASMTTFLAMYKVNNGGRSPANIFSSLSLFQVLSIQMFFLPMALGTAVDGSIALGRVQEVLQASEEDQDIEKDTLPMDDEKLALKLENASFEWENFEVEEAKEEANLKTQLDEAKLKSSNKKAPEKRSEDEESIIKNDSSSSSETPNVQFKGFNNLNFDIAKGELVIVTGAVGTGKSSLLSALSGFMRKISGNIYKDGSLLLCGYPWVQNATVKDNILFGSPFDEARYNNVIRVCSLQADLDLLPAGDRTEIGERGITLSGGQKARINLARAVYKEMDIYLFDDVLSAVDARVGKHIMDECLTGMLAGKTRILATHQLSLISRASRIIFIDIDGSVDVGTVEALKSRHAGFVNLMEYSNHADTEEDTPKNAPNASRPVVDRQQSEKDNAELQKQLSKRSQLQDDNKPQADGRLTMKEERAVNSISLKVYKEYISAGVGKKGFFLLPLYILLLALSTFTLLFSSVWLSFWTEMKFKNKKTPFYMGMYTFFVFFNYICTTGQFTLLCYIGVTAAKWLNLKAVKRLLHTPMSFIDTTPIGRILNRYTKDTDTVDSELTESVRLFVYQVSNIIGVMIMCIIYLPWFAIAVPFLVLTFVAVADHYQSSTREIKRLEALQRSHVYNNFNEVLGGMDTIRAYRNQKRFYRKSDFLIDRMNEAGYLVVALQRWVSISLDMIAMSFALIITLLCVTRQFHISAASVGVLLTYVLQLPGLLNSLLRAMTQGENDMNSTERLIAYATGLPLEADYRRPELSPPAEWPSEGTVEFEDVSLAYRPGLPVVLKNVNLQIRGREKIGVCGRTGAGKSTIMSALYRICELQQGRIFIDGIDISTLGLFDLRSKLSIIPQDPVMFRGSVRKNLDPFGERTDDELWDALVQSGAISPESESEVRAQIYDKKGTLSSLHKFHLDQEVEEDGSNYSLGERQLLALTRALVRQSKILILDEATSSVDYETDAKIQTRIAQAFSHCTILCIAHRLNTILDYDRILVLEKGEVAEFDTPGALYDMNGIFTEMCGRSGISRKDIKSSQRELKD</sequence>
<dbReference type="Gene3D" id="3.40.50.300">
    <property type="entry name" value="P-loop containing nucleotide triphosphate hydrolases"/>
    <property type="match status" value="2"/>
</dbReference>
<name>A0A1G4KD93_9SACH</name>
<feature type="compositionally biased region" description="Basic and acidic residues" evidence="9">
    <location>
        <begin position="849"/>
        <end position="861"/>
    </location>
</feature>
<dbReference type="OrthoDB" id="6500128at2759"/>
<keyword evidence="3" id="KW-0813">Transport</keyword>
<evidence type="ECO:0000256" key="9">
    <source>
        <dbReference type="SAM" id="MobiDB-lite"/>
    </source>
</evidence>
<protein>
    <submittedName>
        <fullName evidence="13">LAME_0H00540g1_1</fullName>
    </submittedName>
</protein>
<dbReference type="EMBL" id="LT598480">
    <property type="protein sequence ID" value="SCV02438.1"/>
    <property type="molecule type" value="Genomic_DNA"/>
</dbReference>
<dbReference type="PROSITE" id="PS50929">
    <property type="entry name" value="ABC_TM1F"/>
    <property type="match status" value="2"/>
</dbReference>
<dbReference type="InterPro" id="IPR036640">
    <property type="entry name" value="ABC1_TM_sf"/>
</dbReference>
<feature type="transmembrane region" description="Helical" evidence="10">
    <location>
        <begin position="232"/>
        <end position="255"/>
    </location>
</feature>
<dbReference type="InterPro" id="IPR003439">
    <property type="entry name" value="ABC_transporter-like_ATP-bd"/>
</dbReference>
<keyword evidence="5" id="KW-0547">Nucleotide-binding</keyword>
<dbReference type="GO" id="GO:0005524">
    <property type="term" value="F:ATP binding"/>
    <property type="evidence" value="ECO:0007669"/>
    <property type="project" value="UniProtKB-KW"/>
</dbReference>
<dbReference type="SUPFAM" id="SSF52540">
    <property type="entry name" value="P-loop containing nucleoside triphosphate hydrolases"/>
    <property type="match status" value="2"/>
</dbReference>
<evidence type="ECO:0000256" key="1">
    <source>
        <dbReference type="ARBA" id="ARBA00004141"/>
    </source>
</evidence>
<dbReference type="PROSITE" id="PS50893">
    <property type="entry name" value="ABC_TRANSPORTER_2"/>
    <property type="match status" value="2"/>
</dbReference>
<feature type="transmembrane region" description="Helical" evidence="10">
    <location>
        <begin position="349"/>
        <end position="372"/>
    </location>
</feature>
<feature type="domain" description="ABC transmembrane type-1" evidence="12">
    <location>
        <begin position="918"/>
        <end position="1194"/>
    </location>
</feature>
<feature type="compositionally biased region" description="Basic and acidic residues" evidence="9">
    <location>
        <begin position="871"/>
        <end position="884"/>
    </location>
</feature>
<dbReference type="PROSITE" id="PS00211">
    <property type="entry name" value="ABC_TRANSPORTER_1"/>
    <property type="match status" value="1"/>
</dbReference>
<dbReference type="InterPro" id="IPR017871">
    <property type="entry name" value="ABC_transporter-like_CS"/>
</dbReference>
<reference evidence="14" key="1">
    <citation type="submission" date="2016-03" db="EMBL/GenBank/DDBJ databases">
        <authorList>
            <person name="Devillers Hugo."/>
        </authorList>
    </citation>
    <scope>NUCLEOTIDE SEQUENCE [LARGE SCALE GENOMIC DNA]</scope>
</reference>
<organism evidence="13 14">
    <name type="scientific">Lachancea meyersii CBS 8951</name>
    <dbReference type="NCBI Taxonomy" id="1266667"/>
    <lineage>
        <taxon>Eukaryota</taxon>
        <taxon>Fungi</taxon>
        <taxon>Dikarya</taxon>
        <taxon>Ascomycota</taxon>
        <taxon>Saccharomycotina</taxon>
        <taxon>Saccharomycetes</taxon>
        <taxon>Saccharomycetales</taxon>
        <taxon>Saccharomycetaceae</taxon>
        <taxon>Lachancea</taxon>
    </lineage>
</organism>
<accession>A0A1G4KD93</accession>
<dbReference type="Proteomes" id="UP000191144">
    <property type="component" value="Chromosome H"/>
</dbReference>
<evidence type="ECO:0000256" key="7">
    <source>
        <dbReference type="ARBA" id="ARBA00022989"/>
    </source>
</evidence>
<dbReference type="FunFam" id="3.40.50.300:FF:000565">
    <property type="entry name" value="ABC bile acid transporter"/>
    <property type="match status" value="1"/>
</dbReference>
<feature type="transmembrane region" description="Helical" evidence="10">
    <location>
        <begin position="276"/>
        <end position="298"/>
    </location>
</feature>
<dbReference type="GO" id="GO:0016887">
    <property type="term" value="F:ATP hydrolysis activity"/>
    <property type="evidence" value="ECO:0007669"/>
    <property type="project" value="InterPro"/>
</dbReference>
<comment type="subcellular location">
    <subcellularLocation>
        <location evidence="1">Membrane</location>
        <topology evidence="1">Multi-pass membrane protein</topology>
    </subcellularLocation>
</comment>
<dbReference type="GO" id="GO:0008559">
    <property type="term" value="F:ABC-type xenobiotic transporter activity"/>
    <property type="evidence" value="ECO:0007669"/>
    <property type="project" value="TreeGrafter"/>
</dbReference>
<feature type="domain" description="ABC transmembrane type-1" evidence="12">
    <location>
        <begin position="235"/>
        <end position="520"/>
    </location>
</feature>
<evidence type="ECO:0000259" key="12">
    <source>
        <dbReference type="PROSITE" id="PS50929"/>
    </source>
</evidence>
<proteinExistence type="inferred from homology"/>
<feature type="transmembrane region" description="Helical" evidence="10">
    <location>
        <begin position="1039"/>
        <end position="1067"/>
    </location>
</feature>
<evidence type="ECO:0000256" key="10">
    <source>
        <dbReference type="SAM" id="Phobius"/>
    </source>
</evidence>
<gene>
    <name evidence="13" type="ORF">LAME_0H00540G</name>
</gene>
<dbReference type="InterPro" id="IPR027417">
    <property type="entry name" value="P-loop_NTPase"/>
</dbReference>
<evidence type="ECO:0000256" key="4">
    <source>
        <dbReference type="ARBA" id="ARBA00022692"/>
    </source>
</evidence>
<feature type="transmembrane region" description="Helical" evidence="10">
    <location>
        <begin position="959"/>
        <end position="983"/>
    </location>
</feature>
<dbReference type="PANTHER" id="PTHR24223">
    <property type="entry name" value="ATP-BINDING CASSETTE SUB-FAMILY C"/>
    <property type="match status" value="1"/>
</dbReference>
<comment type="similarity">
    <text evidence="2">Belongs to the ABC transporter superfamily. ABCC family. Conjugate transporter (TC 3.A.1.208) subfamily.</text>
</comment>
<dbReference type="SUPFAM" id="SSF90123">
    <property type="entry name" value="ABC transporter transmembrane region"/>
    <property type="match status" value="2"/>
</dbReference>
<feature type="transmembrane region" description="Helical" evidence="10">
    <location>
        <begin position="460"/>
        <end position="482"/>
    </location>
</feature>
<dbReference type="SMART" id="SM00382">
    <property type="entry name" value="AAA"/>
    <property type="match status" value="2"/>
</dbReference>
<dbReference type="Pfam" id="PF00664">
    <property type="entry name" value="ABC_membrane"/>
    <property type="match status" value="2"/>
</dbReference>
<evidence type="ECO:0000256" key="6">
    <source>
        <dbReference type="ARBA" id="ARBA00022840"/>
    </source>
</evidence>
<evidence type="ECO:0000256" key="5">
    <source>
        <dbReference type="ARBA" id="ARBA00022741"/>
    </source>
</evidence>
<feature type="domain" description="ABC transporter" evidence="11">
    <location>
        <begin position="1232"/>
        <end position="1483"/>
    </location>
</feature>
<keyword evidence="8 10" id="KW-0472">Membrane</keyword>
<dbReference type="InterPro" id="IPR011527">
    <property type="entry name" value="ABC1_TM_dom"/>
</dbReference>
<keyword evidence="6" id="KW-0067">ATP-binding</keyword>
<feature type="transmembrane region" description="Helical" evidence="10">
    <location>
        <begin position="1136"/>
        <end position="1156"/>
    </location>
</feature>
<dbReference type="CDD" id="cd18606">
    <property type="entry name" value="ABC_6TM_YOR1_D2_like"/>
    <property type="match status" value="1"/>
</dbReference>
<evidence type="ECO:0000256" key="8">
    <source>
        <dbReference type="ARBA" id="ARBA00023136"/>
    </source>
</evidence>
<feature type="region of interest" description="Disordered" evidence="9">
    <location>
        <begin position="832"/>
        <end position="884"/>
    </location>
</feature>
<keyword evidence="14" id="KW-1185">Reference proteome</keyword>
<feature type="region of interest" description="Disordered" evidence="9">
    <location>
        <begin position="1"/>
        <end position="55"/>
    </location>
</feature>
<dbReference type="CDD" id="cd03250">
    <property type="entry name" value="ABCC_MRP_domain1"/>
    <property type="match status" value="1"/>
</dbReference>
<evidence type="ECO:0000256" key="3">
    <source>
        <dbReference type="ARBA" id="ARBA00022448"/>
    </source>
</evidence>
<dbReference type="PANTHER" id="PTHR24223:SF456">
    <property type="entry name" value="MULTIDRUG RESISTANCE-ASSOCIATED PROTEIN LETHAL(2)03659"/>
    <property type="match status" value="1"/>
</dbReference>
<dbReference type="CDD" id="cd18597">
    <property type="entry name" value="ABC_6TM_YOR1_D1_like"/>
    <property type="match status" value="1"/>
</dbReference>
<dbReference type="InterPro" id="IPR003593">
    <property type="entry name" value="AAA+_ATPase"/>
</dbReference>
<feature type="domain" description="ABC transporter" evidence="11">
    <location>
        <begin position="606"/>
        <end position="828"/>
    </location>
</feature>
<dbReference type="Pfam" id="PF00005">
    <property type="entry name" value="ABC_tran"/>
    <property type="match status" value="2"/>
</dbReference>
<dbReference type="CDD" id="cd03244">
    <property type="entry name" value="ABCC_MRP_domain2"/>
    <property type="match status" value="1"/>
</dbReference>
<keyword evidence="4 10" id="KW-0812">Transmembrane</keyword>
<dbReference type="FunFam" id="3.40.50.300:FF:001750">
    <property type="entry name" value="ATP-binding cassette transporter"/>
    <property type="match status" value="1"/>
</dbReference>
<evidence type="ECO:0000313" key="13">
    <source>
        <dbReference type="EMBL" id="SCV02438.1"/>
    </source>
</evidence>
<feature type="transmembrane region" description="Helical" evidence="10">
    <location>
        <begin position="1163"/>
        <end position="1182"/>
    </location>
</feature>
<feature type="region of interest" description="Disordered" evidence="9">
    <location>
        <begin position="578"/>
        <end position="617"/>
    </location>
</feature>
<keyword evidence="7 10" id="KW-1133">Transmembrane helix</keyword>
<evidence type="ECO:0000256" key="2">
    <source>
        <dbReference type="ARBA" id="ARBA00009726"/>
    </source>
</evidence>
<feature type="compositionally biased region" description="Basic and acidic residues" evidence="9">
    <location>
        <begin position="578"/>
        <end position="606"/>
    </location>
</feature>
<feature type="compositionally biased region" description="Basic and acidic residues" evidence="9">
    <location>
        <begin position="36"/>
        <end position="54"/>
    </location>
</feature>
<dbReference type="Gene3D" id="1.20.1560.10">
    <property type="entry name" value="ABC transporter type 1, transmembrane domain"/>
    <property type="match status" value="2"/>
</dbReference>
<feature type="transmembrane region" description="Helical" evidence="10">
    <location>
        <begin position="913"/>
        <end position="939"/>
    </location>
</feature>
<dbReference type="FunFam" id="1.20.1560.10:FF:000010">
    <property type="entry name" value="Multidrug resistance-associated ABC transporter"/>
    <property type="match status" value="1"/>
</dbReference>
<feature type="transmembrane region" description="Helical" evidence="10">
    <location>
        <begin position="378"/>
        <end position="397"/>
    </location>
</feature>